<dbReference type="InterPro" id="IPR050471">
    <property type="entry name" value="AB_hydrolase"/>
</dbReference>
<feature type="domain" description="AB hydrolase-1" evidence="1">
    <location>
        <begin position="30"/>
        <end position="262"/>
    </location>
</feature>
<organism evidence="2 3">
    <name type="scientific">Catenuloplanes atrovinosus</name>
    <dbReference type="NCBI Taxonomy" id="137266"/>
    <lineage>
        <taxon>Bacteria</taxon>
        <taxon>Bacillati</taxon>
        <taxon>Actinomycetota</taxon>
        <taxon>Actinomycetes</taxon>
        <taxon>Micromonosporales</taxon>
        <taxon>Micromonosporaceae</taxon>
        <taxon>Catenuloplanes</taxon>
    </lineage>
</organism>
<dbReference type="GO" id="GO:0046503">
    <property type="term" value="P:glycerolipid catabolic process"/>
    <property type="evidence" value="ECO:0007669"/>
    <property type="project" value="TreeGrafter"/>
</dbReference>
<accession>A0AAE4C9W3</accession>
<evidence type="ECO:0000313" key="2">
    <source>
        <dbReference type="EMBL" id="MDR7276252.1"/>
    </source>
</evidence>
<comment type="caution">
    <text evidence="2">The sequence shown here is derived from an EMBL/GenBank/DDBJ whole genome shotgun (WGS) entry which is preliminary data.</text>
</comment>
<dbReference type="PANTHER" id="PTHR43433:SF5">
    <property type="entry name" value="AB HYDROLASE-1 DOMAIN-CONTAINING PROTEIN"/>
    <property type="match status" value="1"/>
</dbReference>
<dbReference type="Gene3D" id="3.40.50.1820">
    <property type="entry name" value="alpha/beta hydrolase"/>
    <property type="match status" value="1"/>
</dbReference>
<reference evidence="2" key="1">
    <citation type="submission" date="2023-07" db="EMBL/GenBank/DDBJ databases">
        <title>Sequencing the genomes of 1000 actinobacteria strains.</title>
        <authorList>
            <person name="Klenk H.-P."/>
        </authorList>
    </citation>
    <scope>NUCLEOTIDE SEQUENCE</scope>
    <source>
        <strain evidence="2">DSM 44707</strain>
    </source>
</reference>
<dbReference type="GO" id="GO:0004806">
    <property type="term" value="F:triacylglycerol lipase activity"/>
    <property type="evidence" value="ECO:0007669"/>
    <property type="project" value="TreeGrafter"/>
</dbReference>
<gene>
    <name evidence="2" type="ORF">J2S41_003030</name>
</gene>
<evidence type="ECO:0000259" key="1">
    <source>
        <dbReference type="Pfam" id="PF00561"/>
    </source>
</evidence>
<dbReference type="AlphaFoldDB" id="A0AAE4C9W3"/>
<dbReference type="Pfam" id="PF00561">
    <property type="entry name" value="Abhydrolase_1"/>
    <property type="match status" value="1"/>
</dbReference>
<dbReference type="SUPFAM" id="SSF53474">
    <property type="entry name" value="alpha/beta-Hydrolases"/>
    <property type="match status" value="1"/>
</dbReference>
<name>A0AAE4C9W3_9ACTN</name>
<dbReference type="Proteomes" id="UP001183643">
    <property type="component" value="Unassembled WGS sequence"/>
</dbReference>
<dbReference type="InterPro" id="IPR029058">
    <property type="entry name" value="AB_hydrolase_fold"/>
</dbReference>
<dbReference type="EMBL" id="JAVDYB010000001">
    <property type="protein sequence ID" value="MDR7276252.1"/>
    <property type="molecule type" value="Genomic_DNA"/>
</dbReference>
<proteinExistence type="predicted"/>
<evidence type="ECO:0000313" key="3">
    <source>
        <dbReference type="Proteomes" id="UP001183643"/>
    </source>
</evidence>
<keyword evidence="3" id="KW-1185">Reference proteome</keyword>
<dbReference type="PANTHER" id="PTHR43433">
    <property type="entry name" value="HYDROLASE, ALPHA/BETA FOLD FAMILY PROTEIN"/>
    <property type="match status" value="1"/>
</dbReference>
<protein>
    <submittedName>
        <fullName evidence="2">Pimeloyl-ACP methyl ester carboxylesterase</fullName>
    </submittedName>
</protein>
<dbReference type="InterPro" id="IPR000073">
    <property type="entry name" value="AB_hydrolase_1"/>
</dbReference>
<sequence length="279" mass="29406">MQTGIRLWSESRGDGAPTLLIMGTATQSIGWPEPLVDRLVAGGRRVIRYDHRDTGLSECRDFATHPYTLDDLALDALAVLDAHGVEAAHLAGASLGGAIGQWLAVHRPERVRSLTAIMTSPMGNDPGPTWARAFAGQPPLPGELPPPAPALLRHLATGGGSPLDTQRALHGEELPFDEAAARSFVERTLARATDPGAARNHDLAGRRWTDARRAPLATITAPTLVIHGSADPLFPPAHAEALAPLVPGARLTIVDGMGHGLFAPGLPEHVADLILTNPL</sequence>